<accession>A0A846U5I6</accession>
<gene>
    <name evidence="2" type="ORF">HER12_03035</name>
</gene>
<reference evidence="2 3" key="1">
    <citation type="submission" date="2020-04" db="EMBL/GenBank/DDBJ databases">
        <title>Complete genome sequence of Spiroplasma platyhelix ATCC 51748, an insect isolate.</title>
        <authorList>
            <person name="Green E.A."/>
            <person name="Klassen J.L."/>
        </authorList>
    </citation>
    <scope>NUCLEOTIDE SEQUENCE [LARGE SCALE GENOMIC DNA]</scope>
    <source>
        <strain evidence="2 3">PALS-1</strain>
    </source>
</reference>
<dbReference type="AlphaFoldDB" id="A0A846U5I6"/>
<dbReference type="Proteomes" id="UP000584587">
    <property type="component" value="Unassembled WGS sequence"/>
</dbReference>
<keyword evidence="3" id="KW-1185">Reference proteome</keyword>
<evidence type="ECO:0000313" key="3">
    <source>
        <dbReference type="Proteomes" id="UP000584587"/>
    </source>
</evidence>
<comment type="caution">
    <text evidence="2">The sequence shown here is derived from an EMBL/GenBank/DDBJ whole genome shotgun (WGS) entry which is preliminary data.</text>
</comment>
<organism evidence="2 3">
    <name type="scientific">Spiroplasma platyhelix PALS-1</name>
    <dbReference type="NCBI Taxonomy" id="1276218"/>
    <lineage>
        <taxon>Bacteria</taxon>
        <taxon>Bacillati</taxon>
        <taxon>Mycoplasmatota</taxon>
        <taxon>Mollicutes</taxon>
        <taxon>Entomoplasmatales</taxon>
        <taxon>Spiroplasmataceae</taxon>
        <taxon>Spiroplasma</taxon>
    </lineage>
</organism>
<dbReference type="EMBL" id="JAAVVK010000002">
    <property type="protein sequence ID" value="NKE38717.1"/>
    <property type="molecule type" value="Genomic_DNA"/>
</dbReference>
<evidence type="ECO:0000313" key="2">
    <source>
        <dbReference type="EMBL" id="NKE38717.1"/>
    </source>
</evidence>
<dbReference type="RefSeq" id="WP_168105188.1">
    <property type="nucleotide sequence ID" value="NZ_CP051215.1"/>
</dbReference>
<proteinExistence type="predicted"/>
<keyword evidence="1" id="KW-0812">Transmembrane</keyword>
<sequence length="102" mass="11896">MENEIKEDSLKEEILKENIAIKSKKEFCKKCVEEILPDQDSVQVNNILIKGNYHKDCYIQNKKNIKWLIIASYLIPLGIFLIITGLFLGIFFGIIIPKINKW</sequence>
<protein>
    <submittedName>
        <fullName evidence="2">Uncharacterized protein</fullName>
    </submittedName>
</protein>
<keyword evidence="1" id="KW-1133">Transmembrane helix</keyword>
<evidence type="ECO:0000256" key="1">
    <source>
        <dbReference type="SAM" id="Phobius"/>
    </source>
</evidence>
<keyword evidence="1" id="KW-0472">Membrane</keyword>
<name>A0A846U5I6_9MOLU</name>
<feature type="transmembrane region" description="Helical" evidence="1">
    <location>
        <begin position="67"/>
        <end position="96"/>
    </location>
</feature>